<name>A0ABW4FPR8_9PSEU</name>
<proteinExistence type="predicted"/>
<evidence type="ECO:0000313" key="4">
    <source>
        <dbReference type="Proteomes" id="UP001597145"/>
    </source>
</evidence>
<dbReference type="EMBL" id="JBHUCP010000018">
    <property type="protein sequence ID" value="MFD1532472.1"/>
    <property type="molecule type" value="Genomic_DNA"/>
</dbReference>
<reference evidence="4" key="1">
    <citation type="journal article" date="2019" name="Int. J. Syst. Evol. Microbiol.">
        <title>The Global Catalogue of Microorganisms (GCM) 10K type strain sequencing project: providing services to taxonomists for standard genome sequencing and annotation.</title>
        <authorList>
            <consortium name="The Broad Institute Genomics Platform"/>
            <consortium name="The Broad Institute Genome Sequencing Center for Infectious Disease"/>
            <person name="Wu L."/>
            <person name="Ma J."/>
        </authorList>
    </citation>
    <scope>NUCLEOTIDE SEQUENCE [LARGE SCALE GENOMIC DNA]</scope>
    <source>
        <strain evidence="4">JCM 12165</strain>
    </source>
</reference>
<organism evidence="3 4">
    <name type="scientific">Pseudonocardia aurantiaca</name>
    <dbReference type="NCBI Taxonomy" id="75290"/>
    <lineage>
        <taxon>Bacteria</taxon>
        <taxon>Bacillati</taxon>
        <taxon>Actinomycetota</taxon>
        <taxon>Actinomycetes</taxon>
        <taxon>Pseudonocardiales</taxon>
        <taxon>Pseudonocardiaceae</taxon>
        <taxon>Pseudonocardia</taxon>
    </lineage>
</organism>
<feature type="transmembrane region" description="Helical" evidence="1">
    <location>
        <begin position="58"/>
        <end position="79"/>
    </location>
</feature>
<feature type="transmembrane region" description="Helical" evidence="1">
    <location>
        <begin position="6"/>
        <end position="29"/>
    </location>
</feature>
<accession>A0ABW4FPR8</accession>
<keyword evidence="4" id="KW-1185">Reference proteome</keyword>
<comment type="caution">
    <text evidence="3">The sequence shown here is derived from an EMBL/GenBank/DDBJ whole genome shotgun (WGS) entry which is preliminary data.</text>
</comment>
<dbReference type="Pfam" id="PF01970">
    <property type="entry name" value="TctA"/>
    <property type="match status" value="1"/>
</dbReference>
<feature type="transmembrane region" description="Helical" evidence="1">
    <location>
        <begin position="200"/>
        <end position="221"/>
    </location>
</feature>
<dbReference type="PANTHER" id="PTHR35342:SF5">
    <property type="entry name" value="TRICARBOXYLIC TRANSPORT PROTEIN"/>
    <property type="match status" value="1"/>
</dbReference>
<evidence type="ECO:0000313" key="3">
    <source>
        <dbReference type="EMBL" id="MFD1532472.1"/>
    </source>
</evidence>
<dbReference type="PANTHER" id="PTHR35342">
    <property type="entry name" value="TRICARBOXYLIC TRANSPORT PROTEIN"/>
    <property type="match status" value="1"/>
</dbReference>
<feature type="transmembrane region" description="Helical" evidence="1">
    <location>
        <begin position="315"/>
        <end position="339"/>
    </location>
</feature>
<keyword evidence="1" id="KW-0472">Membrane</keyword>
<evidence type="ECO:0000259" key="2">
    <source>
        <dbReference type="Pfam" id="PF01970"/>
    </source>
</evidence>
<dbReference type="InterPro" id="IPR002823">
    <property type="entry name" value="DUF112_TM"/>
</dbReference>
<feature type="domain" description="DUF112" evidence="2">
    <location>
        <begin position="19"/>
        <end position="439"/>
    </location>
</feature>
<dbReference type="RefSeq" id="WP_343986404.1">
    <property type="nucleotide sequence ID" value="NZ_BAAAJG010000027.1"/>
</dbReference>
<gene>
    <name evidence="3" type="ORF">ACFSCY_23895</name>
</gene>
<keyword evidence="1" id="KW-0812">Transmembrane</keyword>
<feature type="transmembrane region" description="Helical" evidence="1">
    <location>
        <begin position="168"/>
        <end position="188"/>
    </location>
</feature>
<protein>
    <submittedName>
        <fullName evidence="3">Tripartite tricarboxylate transporter permease</fullName>
    </submittedName>
</protein>
<feature type="transmembrane region" description="Helical" evidence="1">
    <location>
        <begin position="472"/>
        <end position="491"/>
    </location>
</feature>
<feature type="transmembrane region" description="Helical" evidence="1">
    <location>
        <begin position="359"/>
        <end position="378"/>
    </location>
</feature>
<evidence type="ECO:0000256" key="1">
    <source>
        <dbReference type="SAM" id="Phobius"/>
    </source>
</evidence>
<feature type="transmembrane region" description="Helical" evidence="1">
    <location>
        <begin position="385"/>
        <end position="405"/>
    </location>
</feature>
<keyword evidence="1" id="KW-1133">Transmembrane helix</keyword>
<feature type="transmembrane region" description="Helical" evidence="1">
    <location>
        <begin position="105"/>
        <end position="132"/>
    </location>
</feature>
<feature type="transmembrane region" description="Helical" evidence="1">
    <location>
        <begin position="144"/>
        <end position="161"/>
    </location>
</feature>
<dbReference type="Proteomes" id="UP001597145">
    <property type="component" value="Unassembled WGS sequence"/>
</dbReference>
<sequence length="514" mass="53606">MSDLGAAFGLLADPTLWIVVFASAVYGLFIGSIPGLTATLATALLVPFAFFLDPLPAIAAVITMSAMAIFAGDLPSALVRMPGTPASAAYTEDAYRQTQAGNGALVLGVGLVGSALGGIAGAVVLMAAAPALADFAVQFTSYEYFWVAVLGLTASVIISDGSQVKGAISLLIGVLLSTVGIDIALGYARFTFGSTDLLQGISFIPAMVGLFGLSEVLRNLLRPAGRVTPVRMHTRGMFRDTARTLRRYWKGVISGNVIGNVVGVLPGAGGDVAAWVSYAATKNASPDGHRFGKGEGHIEPIVSAGSANNASLASAYVPTLVFGIPGDTITAILLGVLLVKGVQPGPELFGADAPLLYGIYMIFIIANLLMIPLGYLAIRASGTLLRVRSTVLMPIIVAFCIVGAFSTNNGYLEIGIMLAAGVLGYVMERTGFPLAPIVLGLVLGPIVEKNFMQSVIKTNWDLTQFLTRPISAGLMVLTVLVLVYPLLRNLLPGRRSADARAGVERPVGRDRREP</sequence>